<dbReference type="RefSeq" id="WP_002636734.1">
    <property type="nucleotide sequence ID" value="NZ_CP012109.1"/>
</dbReference>
<dbReference type="InterPro" id="IPR052166">
    <property type="entry name" value="Diverse_Acyl-CoA_DH"/>
</dbReference>
<dbReference type="OrthoDB" id="9765339at2"/>
<dbReference type="SUPFAM" id="SSF47203">
    <property type="entry name" value="Acyl-CoA dehydrogenase C-terminal domain-like"/>
    <property type="match status" value="1"/>
</dbReference>
<dbReference type="PATRIC" id="fig|1297742.4.peg.2250"/>
<gene>
    <name evidence="11" type="ORF">A176_002225</name>
</gene>
<dbReference type="Pfam" id="PF02771">
    <property type="entry name" value="Acyl-CoA_dh_N"/>
    <property type="match status" value="1"/>
</dbReference>
<dbReference type="PANTHER" id="PTHR42803">
    <property type="entry name" value="ACYL-COA DEHYDROGENASE"/>
    <property type="match status" value="1"/>
</dbReference>
<reference evidence="11 12" key="1">
    <citation type="journal article" date="2016" name="PLoS ONE">
        <title>Complete Genome Sequence and Comparative Genomics of a Novel Myxobacterium Myxococcus hansupus.</title>
        <authorList>
            <person name="Sharma G."/>
            <person name="Narwani T."/>
            <person name="Subramanian S."/>
        </authorList>
    </citation>
    <scope>NUCLEOTIDE SEQUENCE [LARGE SCALE GENOMIC DNA]</scope>
    <source>
        <strain evidence="12">mixupus</strain>
    </source>
</reference>
<evidence type="ECO:0000259" key="8">
    <source>
        <dbReference type="Pfam" id="PF02770"/>
    </source>
</evidence>
<dbReference type="Proteomes" id="UP000009026">
    <property type="component" value="Chromosome"/>
</dbReference>
<evidence type="ECO:0000256" key="2">
    <source>
        <dbReference type="ARBA" id="ARBA00009347"/>
    </source>
</evidence>
<dbReference type="InterPro" id="IPR006091">
    <property type="entry name" value="Acyl-CoA_Oxase/DH_mid-dom"/>
</dbReference>
<keyword evidence="3 6" id="KW-0285">Flavoprotein</keyword>
<comment type="similarity">
    <text evidence="2 6">Belongs to the acyl-CoA dehydrogenase family.</text>
</comment>
<dbReference type="Gene3D" id="1.10.540.10">
    <property type="entry name" value="Acyl-CoA dehydrogenase/oxidase, N-terminal domain"/>
    <property type="match status" value="1"/>
</dbReference>
<evidence type="ECO:0000313" key="12">
    <source>
        <dbReference type="Proteomes" id="UP000009026"/>
    </source>
</evidence>
<comment type="cofactor">
    <cofactor evidence="1 6">
        <name>FAD</name>
        <dbReference type="ChEBI" id="CHEBI:57692"/>
    </cofactor>
</comment>
<dbReference type="InterPro" id="IPR006089">
    <property type="entry name" value="Acyl-CoA_DH_CS"/>
</dbReference>
<dbReference type="PROSITE" id="PS00072">
    <property type="entry name" value="ACYL_COA_DH_1"/>
    <property type="match status" value="1"/>
</dbReference>
<dbReference type="PANTHER" id="PTHR42803:SF1">
    <property type="entry name" value="BROAD-SPECIFICITY LINEAR ACYL-COA DEHYDROGENASE FADE5"/>
    <property type="match status" value="1"/>
</dbReference>
<evidence type="ECO:0000313" key="11">
    <source>
        <dbReference type="EMBL" id="AKQ65313.1"/>
    </source>
</evidence>
<dbReference type="Pfam" id="PF12806">
    <property type="entry name" value="Acyl-CoA_dh_C"/>
    <property type="match status" value="1"/>
</dbReference>
<sequence>MSAGINTYKTDLREIFFTLFEQFGFGQVAGQVPFEAWGSDEAKAVLTETYRFAREVLGPLNSVGDREGCRVENGAVFTPTGFKDAWKKLYEQGFKTVGVSPEHGGQGSPMMLQVTVEELLSGANSAFNMYPGLAFGAAEVVAECGTPAQQKQFVERMLNGTWGGTMCLTEPHAGSDVGAAKSTARRNADGTYNIRGTKIFISGGDHDMAENIIHLVLARIDGAAPGTKGLSLFIVPKLRINADGSSGAANDVGVGSIEHKMGINGSATCVINFGESDNCVGELVGTVEHVGMSQMFKMMNGARIAVGIQGIGLASAAYYNALDYAKDRKQGSHFTKWKDPTAPRAAIIEHPDVRRMLLDIKAHVEGIRSLIIKLAMHLDKARQLAGKDDDAATYHKGQVELLTPLVKAYSSEQAFRLCAQAIQIYGGAGYIQDYPVEQYTRDSKIFSIYEGTTHIQAMDLVGRKMGQAGGMHFQQFMGDVGSFIETHREHAVYGEAVKSLAAAQEALMASAMVVFGWSQDGSKFPLIPLSANRFLDMMSEVAVGWLLLDAALIAEKAKAELSAGHPDVAFYEGKKYSALWYARNVLPNVEKAAKLLTIEDTSPMDISDAAFASV</sequence>
<keyword evidence="5 6" id="KW-0560">Oxidoreductase</keyword>
<dbReference type="InterPro" id="IPR009100">
    <property type="entry name" value="AcylCoA_DH/oxidase_NM_dom_sf"/>
</dbReference>
<dbReference type="InterPro" id="IPR013786">
    <property type="entry name" value="AcylCoA_DH/ox_N"/>
</dbReference>
<dbReference type="Pfam" id="PF02770">
    <property type="entry name" value="Acyl-CoA_dh_M"/>
    <property type="match status" value="1"/>
</dbReference>
<keyword evidence="4 6" id="KW-0274">FAD</keyword>
<dbReference type="SUPFAM" id="SSF56645">
    <property type="entry name" value="Acyl-CoA dehydrogenase NM domain-like"/>
    <property type="match status" value="1"/>
</dbReference>
<dbReference type="Gene3D" id="2.40.110.10">
    <property type="entry name" value="Butyryl-CoA Dehydrogenase, subunit A, domain 2"/>
    <property type="match status" value="1"/>
</dbReference>
<dbReference type="STRING" id="1297742.A176_002225"/>
<evidence type="ECO:0000259" key="9">
    <source>
        <dbReference type="Pfam" id="PF02771"/>
    </source>
</evidence>
<dbReference type="InterPro" id="IPR036250">
    <property type="entry name" value="AcylCo_DH-like_C"/>
</dbReference>
<dbReference type="Gene3D" id="1.20.140.10">
    <property type="entry name" value="Butyryl-CoA Dehydrogenase, subunit A, domain 3"/>
    <property type="match status" value="1"/>
</dbReference>
<name>A0A0H4WUN6_9BACT</name>
<dbReference type="InterPro" id="IPR025878">
    <property type="entry name" value="Acyl-CoA_dh-like_C_dom"/>
</dbReference>
<evidence type="ECO:0000256" key="1">
    <source>
        <dbReference type="ARBA" id="ARBA00001974"/>
    </source>
</evidence>
<organism evidence="11 12">
    <name type="scientific">Pseudomyxococcus hansupus</name>
    <dbReference type="NCBI Taxonomy" id="1297742"/>
    <lineage>
        <taxon>Bacteria</taxon>
        <taxon>Pseudomonadati</taxon>
        <taxon>Myxococcota</taxon>
        <taxon>Myxococcia</taxon>
        <taxon>Myxococcales</taxon>
        <taxon>Cystobacterineae</taxon>
        <taxon>Myxococcaceae</taxon>
        <taxon>Pseudomyxococcus</taxon>
    </lineage>
</organism>
<evidence type="ECO:0000256" key="5">
    <source>
        <dbReference type="ARBA" id="ARBA00023002"/>
    </source>
</evidence>
<proteinExistence type="inferred from homology"/>
<evidence type="ECO:0000256" key="4">
    <source>
        <dbReference type="ARBA" id="ARBA00022827"/>
    </source>
</evidence>
<dbReference type="GO" id="GO:0003995">
    <property type="term" value="F:acyl-CoA dehydrogenase activity"/>
    <property type="evidence" value="ECO:0007669"/>
    <property type="project" value="InterPro"/>
</dbReference>
<evidence type="ECO:0000259" key="7">
    <source>
        <dbReference type="Pfam" id="PF00441"/>
    </source>
</evidence>
<accession>A0A0H4WUN6</accession>
<dbReference type="InterPro" id="IPR009075">
    <property type="entry name" value="AcylCo_DH/oxidase_C"/>
</dbReference>
<dbReference type="eggNOG" id="COG1960">
    <property type="taxonomic scope" value="Bacteria"/>
</dbReference>
<feature type="domain" description="Acyl-CoA dehydrogenase/oxidase C-terminal" evidence="7">
    <location>
        <begin position="291"/>
        <end position="460"/>
    </location>
</feature>
<dbReference type="GO" id="GO:0050660">
    <property type="term" value="F:flavin adenine dinucleotide binding"/>
    <property type="evidence" value="ECO:0007669"/>
    <property type="project" value="InterPro"/>
</dbReference>
<evidence type="ECO:0000256" key="6">
    <source>
        <dbReference type="RuleBase" id="RU362125"/>
    </source>
</evidence>
<evidence type="ECO:0000256" key="3">
    <source>
        <dbReference type="ARBA" id="ARBA00022630"/>
    </source>
</evidence>
<protein>
    <submittedName>
        <fullName evidence="11">Acyl-CoA dehydrogenase</fullName>
    </submittedName>
</protein>
<dbReference type="KEGG" id="mym:A176_002225"/>
<dbReference type="EMBL" id="CP012109">
    <property type="protein sequence ID" value="AKQ65313.1"/>
    <property type="molecule type" value="Genomic_DNA"/>
</dbReference>
<dbReference type="Pfam" id="PF00441">
    <property type="entry name" value="Acyl-CoA_dh_1"/>
    <property type="match status" value="1"/>
</dbReference>
<feature type="domain" description="Acetyl-CoA dehydrogenase-like C-terminal" evidence="10">
    <location>
        <begin position="476"/>
        <end position="606"/>
    </location>
</feature>
<feature type="domain" description="Acyl-CoA dehydrogenase/oxidase N-terminal" evidence="9">
    <location>
        <begin position="39"/>
        <end position="160"/>
    </location>
</feature>
<evidence type="ECO:0000259" key="10">
    <source>
        <dbReference type="Pfam" id="PF12806"/>
    </source>
</evidence>
<dbReference type="GO" id="GO:0005886">
    <property type="term" value="C:plasma membrane"/>
    <property type="evidence" value="ECO:0007669"/>
    <property type="project" value="TreeGrafter"/>
</dbReference>
<feature type="domain" description="Acyl-CoA oxidase/dehydrogenase middle" evidence="8">
    <location>
        <begin position="166"/>
        <end position="273"/>
    </location>
</feature>
<dbReference type="AlphaFoldDB" id="A0A0H4WUN6"/>
<keyword evidence="12" id="KW-1185">Reference proteome</keyword>
<dbReference type="InterPro" id="IPR037069">
    <property type="entry name" value="AcylCoA_DH/ox_N_sf"/>
</dbReference>
<dbReference type="InterPro" id="IPR046373">
    <property type="entry name" value="Acyl-CoA_Oxase/DH_mid-dom_sf"/>
</dbReference>